<comment type="caution">
    <text evidence="1">The sequence shown here is derived from an EMBL/GenBank/DDBJ whole genome shotgun (WGS) entry which is preliminary data.</text>
</comment>
<sequence length="102" mass="11357">MQNLDIQNLYEAAVDELESASEDCVVAIMHCIHLLLQTPFDVSLEMIQSCVDYALEMINGSFTQSNTFPKIVTAAIDMIFQEPLLANHDLNEDDGPIKKVGK</sequence>
<reference evidence="1" key="1">
    <citation type="submission" date="2020-12" db="EMBL/GenBank/DDBJ databases">
        <title>Metabolic potential, ecology and presence of endohyphal bacteria is reflected in genomic diversity of Mucoromycotina.</title>
        <authorList>
            <person name="Muszewska A."/>
            <person name="Okrasinska A."/>
            <person name="Steczkiewicz K."/>
            <person name="Drgas O."/>
            <person name="Orlowska M."/>
            <person name="Perlinska-Lenart U."/>
            <person name="Aleksandrzak-Piekarczyk T."/>
            <person name="Szatraj K."/>
            <person name="Zielenkiewicz U."/>
            <person name="Pilsyk S."/>
            <person name="Malc E."/>
            <person name="Mieczkowski P."/>
            <person name="Kruszewska J.S."/>
            <person name="Biernat P."/>
            <person name="Pawlowska J."/>
        </authorList>
    </citation>
    <scope>NUCLEOTIDE SEQUENCE</scope>
    <source>
        <strain evidence="1">WA0000067209</strain>
    </source>
</reference>
<organism evidence="1 2">
    <name type="scientific">Mortierella isabellina</name>
    <name type="common">Filamentous fungus</name>
    <name type="synonym">Umbelopsis isabellina</name>
    <dbReference type="NCBI Taxonomy" id="91625"/>
    <lineage>
        <taxon>Eukaryota</taxon>
        <taxon>Fungi</taxon>
        <taxon>Fungi incertae sedis</taxon>
        <taxon>Mucoromycota</taxon>
        <taxon>Mucoromycotina</taxon>
        <taxon>Umbelopsidomycetes</taxon>
        <taxon>Umbelopsidales</taxon>
        <taxon>Umbelopsidaceae</taxon>
        <taxon>Umbelopsis</taxon>
    </lineage>
</organism>
<keyword evidence="2" id="KW-1185">Reference proteome</keyword>
<proteinExistence type="predicted"/>
<accession>A0A8H7Q1D1</accession>
<name>A0A8H7Q1D1_MORIS</name>
<protein>
    <submittedName>
        <fullName evidence="1">Uncharacterized protein</fullName>
    </submittedName>
</protein>
<evidence type="ECO:0000313" key="1">
    <source>
        <dbReference type="EMBL" id="KAG2183568.1"/>
    </source>
</evidence>
<dbReference type="EMBL" id="JAEPQZ010000003">
    <property type="protein sequence ID" value="KAG2183568.1"/>
    <property type="molecule type" value="Genomic_DNA"/>
</dbReference>
<dbReference type="Proteomes" id="UP000654370">
    <property type="component" value="Unassembled WGS sequence"/>
</dbReference>
<dbReference type="AlphaFoldDB" id="A0A8H7Q1D1"/>
<evidence type="ECO:0000313" key="2">
    <source>
        <dbReference type="Proteomes" id="UP000654370"/>
    </source>
</evidence>
<dbReference type="OrthoDB" id="2235872at2759"/>
<gene>
    <name evidence="1" type="ORF">INT43_006574</name>
</gene>